<sequence>MGEEDISVGDSEMSNKAEMRSKDTVISEANYESSVGGTGSASETEERNINRTNNTAPFALEDLGRRMSRSEDIESKVDGFHGYPNTKEILDLESIPENVDYRQIRERDAAYAIGVELEFDADEDADAAAAEAEAAKQEVAPCTPSAPAEKRKPIKYKDCIGRKFEFPFELADTWQGMEELIYQAFLNVPSIGPHVSEGHYDLVGRNGDILLPQLWEEVIEPGMKIVMYMWPIPEKPKEPEPSTTDNISQSKLPDRGNAKKPLDDGGT</sequence>
<evidence type="ECO:0000313" key="4">
    <source>
        <dbReference type="Proteomes" id="UP001147747"/>
    </source>
</evidence>
<dbReference type="InterPro" id="IPR054464">
    <property type="entry name" value="ULD_fung"/>
</dbReference>
<dbReference type="RefSeq" id="XP_056493936.1">
    <property type="nucleotide sequence ID" value="XM_056625354.1"/>
</dbReference>
<dbReference type="Proteomes" id="UP001147747">
    <property type="component" value="Unassembled WGS sequence"/>
</dbReference>
<feature type="compositionally biased region" description="Polar residues" evidence="1">
    <location>
        <begin position="242"/>
        <end position="251"/>
    </location>
</feature>
<evidence type="ECO:0000259" key="2">
    <source>
        <dbReference type="Pfam" id="PF22893"/>
    </source>
</evidence>
<accession>A0A9W9WB07</accession>
<dbReference type="GeneID" id="81364334"/>
<organism evidence="3 4">
    <name type="scientific">Penicillium cosmopolitanum</name>
    <dbReference type="NCBI Taxonomy" id="1131564"/>
    <lineage>
        <taxon>Eukaryota</taxon>
        <taxon>Fungi</taxon>
        <taxon>Dikarya</taxon>
        <taxon>Ascomycota</taxon>
        <taxon>Pezizomycotina</taxon>
        <taxon>Eurotiomycetes</taxon>
        <taxon>Eurotiomycetidae</taxon>
        <taxon>Eurotiales</taxon>
        <taxon>Aspergillaceae</taxon>
        <taxon>Penicillium</taxon>
    </lineage>
</organism>
<comment type="caution">
    <text evidence="3">The sequence shown here is derived from an EMBL/GenBank/DDBJ whole genome shotgun (WGS) entry which is preliminary data.</text>
</comment>
<protein>
    <recommendedName>
        <fullName evidence="2">Ubiquitin-like domain-containing protein</fullName>
    </recommendedName>
</protein>
<name>A0A9W9WB07_9EURO</name>
<reference evidence="3" key="1">
    <citation type="submission" date="2022-12" db="EMBL/GenBank/DDBJ databases">
        <authorList>
            <person name="Petersen C."/>
        </authorList>
    </citation>
    <scope>NUCLEOTIDE SEQUENCE</scope>
    <source>
        <strain evidence="3">IBT 29677</strain>
    </source>
</reference>
<dbReference type="AlphaFoldDB" id="A0A9W9WB07"/>
<feature type="compositionally biased region" description="Basic and acidic residues" evidence="1">
    <location>
        <begin position="252"/>
        <end position="267"/>
    </location>
</feature>
<feature type="region of interest" description="Disordered" evidence="1">
    <location>
        <begin position="233"/>
        <end position="267"/>
    </location>
</feature>
<feature type="compositionally biased region" description="Basic and acidic residues" evidence="1">
    <location>
        <begin position="13"/>
        <end position="25"/>
    </location>
</feature>
<keyword evidence="4" id="KW-1185">Reference proteome</keyword>
<evidence type="ECO:0000313" key="3">
    <source>
        <dbReference type="EMBL" id="KAJ5414090.1"/>
    </source>
</evidence>
<proteinExistence type="predicted"/>
<reference evidence="3" key="2">
    <citation type="journal article" date="2023" name="IMA Fungus">
        <title>Comparative genomic study of the Penicillium genus elucidates a diverse pangenome and 15 lateral gene transfer events.</title>
        <authorList>
            <person name="Petersen C."/>
            <person name="Sorensen T."/>
            <person name="Nielsen M.R."/>
            <person name="Sondergaard T.E."/>
            <person name="Sorensen J.L."/>
            <person name="Fitzpatrick D.A."/>
            <person name="Frisvad J.C."/>
            <person name="Nielsen K.L."/>
        </authorList>
    </citation>
    <scope>NUCLEOTIDE SEQUENCE</scope>
    <source>
        <strain evidence="3">IBT 29677</strain>
    </source>
</reference>
<gene>
    <name evidence="3" type="ORF">N7509_000717</name>
</gene>
<feature type="domain" description="Ubiquitin-like" evidence="2">
    <location>
        <begin position="150"/>
        <end position="232"/>
    </location>
</feature>
<feature type="region of interest" description="Disordered" evidence="1">
    <location>
        <begin position="1"/>
        <end position="57"/>
    </location>
</feature>
<dbReference type="EMBL" id="JAPZBU010000003">
    <property type="protein sequence ID" value="KAJ5414090.1"/>
    <property type="molecule type" value="Genomic_DNA"/>
</dbReference>
<dbReference type="Pfam" id="PF22893">
    <property type="entry name" value="ULD_2"/>
    <property type="match status" value="1"/>
</dbReference>
<evidence type="ECO:0000256" key="1">
    <source>
        <dbReference type="SAM" id="MobiDB-lite"/>
    </source>
</evidence>
<dbReference type="OrthoDB" id="3045089at2759"/>